<name>A0A9D2LX70_9FIRM</name>
<accession>A0A9D2LX70</accession>
<keyword evidence="1" id="KW-0472">Membrane</keyword>
<comment type="caution">
    <text evidence="2">The sequence shown here is derived from an EMBL/GenBank/DDBJ whole genome shotgun (WGS) entry which is preliminary data.</text>
</comment>
<evidence type="ECO:0000256" key="1">
    <source>
        <dbReference type="SAM" id="Phobius"/>
    </source>
</evidence>
<dbReference type="Proteomes" id="UP000824214">
    <property type="component" value="Unassembled WGS sequence"/>
</dbReference>
<keyword evidence="1" id="KW-1133">Transmembrane helix</keyword>
<reference evidence="2" key="1">
    <citation type="journal article" date="2021" name="PeerJ">
        <title>Extensive microbial diversity within the chicken gut microbiome revealed by metagenomics and culture.</title>
        <authorList>
            <person name="Gilroy R."/>
            <person name="Ravi A."/>
            <person name="Getino M."/>
            <person name="Pursley I."/>
            <person name="Horton D.L."/>
            <person name="Alikhan N.F."/>
            <person name="Baker D."/>
            <person name="Gharbi K."/>
            <person name="Hall N."/>
            <person name="Watson M."/>
            <person name="Adriaenssens E.M."/>
            <person name="Foster-Nyarko E."/>
            <person name="Jarju S."/>
            <person name="Secka A."/>
            <person name="Antonio M."/>
            <person name="Oren A."/>
            <person name="Chaudhuri R.R."/>
            <person name="La Ragione R."/>
            <person name="Hildebrand F."/>
            <person name="Pallen M.J."/>
        </authorList>
    </citation>
    <scope>NUCLEOTIDE SEQUENCE</scope>
    <source>
        <strain evidence="2">ChiBcolR8-3208</strain>
    </source>
</reference>
<protein>
    <recommendedName>
        <fullName evidence="4">Transmembrane protein</fullName>
    </recommendedName>
</protein>
<feature type="transmembrane region" description="Helical" evidence="1">
    <location>
        <begin position="83"/>
        <end position="107"/>
    </location>
</feature>
<evidence type="ECO:0000313" key="2">
    <source>
        <dbReference type="EMBL" id="HJB37002.1"/>
    </source>
</evidence>
<reference evidence="2" key="2">
    <citation type="submission" date="2021-04" db="EMBL/GenBank/DDBJ databases">
        <authorList>
            <person name="Gilroy R."/>
        </authorList>
    </citation>
    <scope>NUCLEOTIDE SEQUENCE</scope>
    <source>
        <strain evidence="2">ChiBcolR8-3208</strain>
    </source>
</reference>
<dbReference type="EMBL" id="DWXZ01000050">
    <property type="protein sequence ID" value="HJB37002.1"/>
    <property type="molecule type" value="Genomic_DNA"/>
</dbReference>
<organism evidence="2 3">
    <name type="scientific">Candidatus Acutalibacter ornithocaccae</name>
    <dbReference type="NCBI Taxonomy" id="2838416"/>
    <lineage>
        <taxon>Bacteria</taxon>
        <taxon>Bacillati</taxon>
        <taxon>Bacillota</taxon>
        <taxon>Clostridia</taxon>
        <taxon>Eubacteriales</taxon>
        <taxon>Acutalibacteraceae</taxon>
        <taxon>Acutalibacter</taxon>
    </lineage>
</organism>
<sequence>MKLRKTRRNPGFLASLLAGRIIFGKKTHKPGGNTVFLPGFFLHVVHGNGVRFGSNFGFSHLVLSVPNRCHPLQHPKRTRFRLFLAESGAFSSFLLFFWCKIFVLVFVHPAA</sequence>
<proteinExistence type="predicted"/>
<gene>
    <name evidence="2" type="ORF">H9942_02910</name>
</gene>
<evidence type="ECO:0008006" key="4">
    <source>
        <dbReference type="Google" id="ProtNLM"/>
    </source>
</evidence>
<dbReference type="AlphaFoldDB" id="A0A9D2LX70"/>
<evidence type="ECO:0000313" key="3">
    <source>
        <dbReference type="Proteomes" id="UP000824214"/>
    </source>
</evidence>
<keyword evidence="1" id="KW-0812">Transmembrane</keyword>